<evidence type="ECO:0000259" key="9">
    <source>
        <dbReference type="PROSITE" id="PS51462"/>
    </source>
</evidence>
<evidence type="ECO:0000256" key="1">
    <source>
        <dbReference type="ARBA" id="ARBA00000847"/>
    </source>
</evidence>
<comment type="similarity">
    <text evidence="3">Belongs to the Nudix hydrolase family. NudK subfamily.</text>
</comment>
<dbReference type="PROSITE" id="PS00893">
    <property type="entry name" value="NUDIX_BOX"/>
    <property type="match status" value="1"/>
</dbReference>
<dbReference type="AlphaFoldDB" id="A0A6M1SXZ9"/>
<dbReference type="SUPFAM" id="SSF55811">
    <property type="entry name" value="Nudix"/>
    <property type="match status" value="1"/>
</dbReference>
<comment type="cofactor">
    <cofactor evidence="2">
        <name>Mg(2+)</name>
        <dbReference type="ChEBI" id="CHEBI:18420"/>
    </cofactor>
</comment>
<reference evidence="10 11" key="1">
    <citation type="submission" date="2020-02" db="EMBL/GenBank/DDBJ databases">
        <title>Balneolaceae bacterium YR4-1, complete genome.</title>
        <authorList>
            <person name="Li Y."/>
            <person name="Wu S."/>
        </authorList>
    </citation>
    <scope>NUCLEOTIDE SEQUENCE [LARGE SCALE GENOMIC DNA]</scope>
    <source>
        <strain evidence="10 11">YR4-1</strain>
    </source>
</reference>
<dbReference type="PANTHER" id="PTHR11839:SF18">
    <property type="entry name" value="NUDIX HYDROLASE DOMAIN-CONTAINING PROTEIN"/>
    <property type="match status" value="1"/>
</dbReference>
<accession>A0A6M1SXZ9</accession>
<dbReference type="EMBL" id="JAALLT010000004">
    <property type="protein sequence ID" value="NGP77932.1"/>
    <property type="molecule type" value="Genomic_DNA"/>
</dbReference>
<evidence type="ECO:0000256" key="4">
    <source>
        <dbReference type="ARBA" id="ARBA00016377"/>
    </source>
</evidence>
<dbReference type="Gene3D" id="3.90.79.10">
    <property type="entry name" value="Nucleoside Triphosphate Pyrophosphohydrolase"/>
    <property type="match status" value="1"/>
</dbReference>
<evidence type="ECO:0000256" key="5">
    <source>
        <dbReference type="ARBA" id="ARBA00022801"/>
    </source>
</evidence>
<sequence>MNDSDKLIEQEVSSEEVFKGELLHVFADKAKLPNGNVSTREWIKHPGASAVLPVFENGEVMLVKQFRYPLRQIFYEVPAGKLDEGETPESTAKRELEEEVGISSEYMHYLGPFYPSIGYTDEVIHLYTAWDLTSFNQKVDEDEFLLKHRLPFREAVEMVHKGEISDGKTMVTILQSWHWWQENGPFEV</sequence>
<dbReference type="PROSITE" id="PS51462">
    <property type="entry name" value="NUDIX"/>
    <property type="match status" value="1"/>
</dbReference>
<dbReference type="PANTHER" id="PTHR11839">
    <property type="entry name" value="UDP/ADP-SUGAR PYROPHOSPHATASE"/>
    <property type="match status" value="1"/>
</dbReference>
<keyword evidence="11" id="KW-1185">Reference proteome</keyword>
<comment type="catalytic activity">
    <reaction evidence="1">
        <text>GDP-alpha-D-mannose + H2O = alpha-D-mannose 1-phosphate + GMP + 2 H(+)</text>
        <dbReference type="Rhea" id="RHEA:27978"/>
        <dbReference type="ChEBI" id="CHEBI:15377"/>
        <dbReference type="ChEBI" id="CHEBI:15378"/>
        <dbReference type="ChEBI" id="CHEBI:57527"/>
        <dbReference type="ChEBI" id="CHEBI:58115"/>
        <dbReference type="ChEBI" id="CHEBI:58409"/>
    </reaction>
</comment>
<dbReference type="GO" id="GO:0006753">
    <property type="term" value="P:nucleoside phosphate metabolic process"/>
    <property type="evidence" value="ECO:0007669"/>
    <property type="project" value="TreeGrafter"/>
</dbReference>
<evidence type="ECO:0000256" key="3">
    <source>
        <dbReference type="ARBA" id="ARBA00007275"/>
    </source>
</evidence>
<name>A0A6M1SXZ9_9BACT</name>
<evidence type="ECO:0000256" key="6">
    <source>
        <dbReference type="ARBA" id="ARBA00032162"/>
    </source>
</evidence>
<evidence type="ECO:0000313" key="10">
    <source>
        <dbReference type="EMBL" id="NGP77932.1"/>
    </source>
</evidence>
<proteinExistence type="inferred from homology"/>
<dbReference type="InterPro" id="IPR020084">
    <property type="entry name" value="NUDIX_hydrolase_CS"/>
</dbReference>
<dbReference type="GO" id="GO:0016462">
    <property type="term" value="F:pyrophosphatase activity"/>
    <property type="evidence" value="ECO:0007669"/>
    <property type="project" value="UniProtKB-ARBA"/>
</dbReference>
<dbReference type="FunFam" id="3.90.79.10:FF:000024">
    <property type="entry name" value="ADP-ribose pyrophosphatase"/>
    <property type="match status" value="1"/>
</dbReference>
<evidence type="ECO:0000256" key="8">
    <source>
        <dbReference type="RuleBase" id="RU003476"/>
    </source>
</evidence>
<protein>
    <recommendedName>
        <fullName evidence="4">GDP-mannose pyrophosphatase</fullName>
    </recommendedName>
    <alternativeName>
        <fullName evidence="6">GDP-mannose hydrolase</fullName>
    </alternativeName>
    <alternativeName>
        <fullName evidence="7">GDPMK</fullName>
    </alternativeName>
</protein>
<keyword evidence="5 8" id="KW-0378">Hydrolase</keyword>
<dbReference type="InterPro" id="IPR020476">
    <property type="entry name" value="Nudix_hydrolase"/>
</dbReference>
<comment type="caution">
    <text evidence="10">The sequence shown here is derived from an EMBL/GenBank/DDBJ whole genome shotgun (WGS) entry which is preliminary data.</text>
</comment>
<dbReference type="PRINTS" id="PR00502">
    <property type="entry name" value="NUDIXFAMILY"/>
</dbReference>
<dbReference type="InterPro" id="IPR000086">
    <property type="entry name" value="NUDIX_hydrolase_dom"/>
</dbReference>
<dbReference type="InterPro" id="IPR015797">
    <property type="entry name" value="NUDIX_hydrolase-like_dom_sf"/>
</dbReference>
<dbReference type="GO" id="GO:0019693">
    <property type="term" value="P:ribose phosphate metabolic process"/>
    <property type="evidence" value="ECO:0007669"/>
    <property type="project" value="TreeGrafter"/>
</dbReference>
<evidence type="ECO:0000313" key="11">
    <source>
        <dbReference type="Proteomes" id="UP000473278"/>
    </source>
</evidence>
<dbReference type="Proteomes" id="UP000473278">
    <property type="component" value="Unassembled WGS sequence"/>
</dbReference>
<dbReference type="Pfam" id="PF00293">
    <property type="entry name" value="NUDIX"/>
    <property type="match status" value="1"/>
</dbReference>
<dbReference type="GO" id="GO:0005829">
    <property type="term" value="C:cytosol"/>
    <property type="evidence" value="ECO:0007669"/>
    <property type="project" value="TreeGrafter"/>
</dbReference>
<evidence type="ECO:0000256" key="2">
    <source>
        <dbReference type="ARBA" id="ARBA00001946"/>
    </source>
</evidence>
<feature type="domain" description="Nudix hydrolase" evidence="9">
    <location>
        <begin position="43"/>
        <end position="172"/>
    </location>
</feature>
<gene>
    <name evidence="10" type="ORF">G3570_14885</name>
</gene>
<evidence type="ECO:0000256" key="7">
    <source>
        <dbReference type="ARBA" id="ARBA00032272"/>
    </source>
</evidence>
<organism evidence="10 11">
    <name type="scientific">Halalkalibaculum roseum</name>
    <dbReference type="NCBI Taxonomy" id="2709311"/>
    <lineage>
        <taxon>Bacteria</taxon>
        <taxon>Pseudomonadati</taxon>
        <taxon>Balneolota</taxon>
        <taxon>Balneolia</taxon>
        <taxon>Balneolales</taxon>
        <taxon>Balneolaceae</taxon>
        <taxon>Halalkalibaculum</taxon>
    </lineage>
</organism>